<proteinExistence type="predicted"/>
<keyword evidence="1" id="KW-0732">Signal</keyword>
<dbReference type="InterPro" id="IPR008914">
    <property type="entry name" value="PEBP"/>
</dbReference>
<name>A0A443VSQ8_RAOPL</name>
<gene>
    <name evidence="2" type="ORF">DN603_03410</name>
</gene>
<feature type="signal peptide" evidence="1">
    <location>
        <begin position="1"/>
        <end position="23"/>
    </location>
</feature>
<dbReference type="EMBL" id="QKOX01000003">
    <property type="protein sequence ID" value="RWT25162.1"/>
    <property type="molecule type" value="Genomic_DNA"/>
</dbReference>
<dbReference type="PANTHER" id="PTHR30289">
    <property type="entry name" value="UNCHARACTERIZED PROTEIN YBCL-RELATED"/>
    <property type="match status" value="1"/>
</dbReference>
<dbReference type="Gene3D" id="3.90.280.10">
    <property type="entry name" value="PEBP-like"/>
    <property type="match status" value="1"/>
</dbReference>
<dbReference type="RefSeq" id="WP_032693561.1">
    <property type="nucleotide sequence ID" value="NZ_CP174427.1"/>
</dbReference>
<dbReference type="NCBIfam" id="TIGR00481">
    <property type="entry name" value="YbhB/YbcL family Raf kinase inhibitor-like protein"/>
    <property type="match status" value="1"/>
</dbReference>
<comment type="caution">
    <text evidence="2">The sequence shown here is derived from an EMBL/GenBank/DDBJ whole genome shotgun (WGS) entry which is preliminary data.</text>
</comment>
<evidence type="ECO:0000256" key="1">
    <source>
        <dbReference type="SAM" id="SignalP"/>
    </source>
</evidence>
<evidence type="ECO:0000313" key="2">
    <source>
        <dbReference type="EMBL" id="RWT25162.1"/>
    </source>
</evidence>
<dbReference type="CDD" id="cd00865">
    <property type="entry name" value="PEBP_bact_arch"/>
    <property type="match status" value="1"/>
</dbReference>
<dbReference type="PANTHER" id="PTHR30289:SF1">
    <property type="entry name" value="PEBP (PHOSPHATIDYLETHANOLAMINE-BINDING PROTEIN) FAMILY PROTEIN"/>
    <property type="match status" value="1"/>
</dbReference>
<organism evidence="2 3">
    <name type="scientific">Raoultella planticola</name>
    <name type="common">Klebsiella planticola</name>
    <dbReference type="NCBI Taxonomy" id="575"/>
    <lineage>
        <taxon>Bacteria</taxon>
        <taxon>Pseudomonadati</taxon>
        <taxon>Pseudomonadota</taxon>
        <taxon>Gammaproteobacteria</taxon>
        <taxon>Enterobacterales</taxon>
        <taxon>Enterobacteriaceae</taxon>
        <taxon>Klebsiella/Raoultella group</taxon>
        <taxon>Raoultella</taxon>
    </lineage>
</organism>
<sequence length="187" mass="19764">MSKLHLTVISTLCLALSSQVAFSASFTLTSHELEKNRFPAAQTLSSPYGFGCSGGNLAPSFNWSGAPAGTQSFALKIYDRDAPTGLGWIHWQVVNIPSSLHSLPAGITADNKNLPQGALQTRTDFGIPGYGGPCPPKGETHRYEITLTALRVDKLPGITADSTPALVGFMAKANSLGEAHLQITQGR</sequence>
<reference evidence="2 3" key="1">
    <citation type="submission" date="2018-06" db="EMBL/GenBank/DDBJ databases">
        <title>Carbapenemase-producing Enterobacteriaceae present in wastewater treatment plant effluent and nearby surface waters in the US.</title>
        <authorList>
            <person name="Mathys D.A."/>
            <person name="Mollenkopf D.F."/>
            <person name="Feicht S.M."/>
            <person name="Adams R.J."/>
            <person name="Albers A.L."/>
            <person name="Stuever D.M."/>
            <person name="Daniels J.B."/>
            <person name="Wittum T.E."/>
        </authorList>
    </citation>
    <scope>NUCLEOTIDE SEQUENCE [LARGE SCALE GENOMIC DNA]</scope>
    <source>
        <strain evidence="2 3">GEO_47_Down_B</strain>
    </source>
</reference>
<dbReference type="Proteomes" id="UP000288843">
    <property type="component" value="Unassembled WGS sequence"/>
</dbReference>
<protein>
    <submittedName>
        <fullName evidence="2">YbhB/YbcL family Raf kinase inhibitor-like protein</fullName>
    </submittedName>
</protein>
<dbReference type="SUPFAM" id="SSF49777">
    <property type="entry name" value="PEBP-like"/>
    <property type="match status" value="1"/>
</dbReference>
<dbReference type="InterPro" id="IPR036610">
    <property type="entry name" value="PEBP-like_sf"/>
</dbReference>
<accession>A0A443VSQ8</accession>
<dbReference type="InterPro" id="IPR005247">
    <property type="entry name" value="YbhB_YbcL/LppC-like"/>
</dbReference>
<dbReference type="Pfam" id="PF01161">
    <property type="entry name" value="PBP"/>
    <property type="match status" value="1"/>
</dbReference>
<feature type="chain" id="PRO_5019068328" evidence="1">
    <location>
        <begin position="24"/>
        <end position="187"/>
    </location>
</feature>
<dbReference type="AlphaFoldDB" id="A0A443VSQ8"/>
<dbReference type="GeneID" id="66559021"/>
<evidence type="ECO:0000313" key="3">
    <source>
        <dbReference type="Proteomes" id="UP000288843"/>
    </source>
</evidence>